<evidence type="ECO:0000256" key="6">
    <source>
        <dbReference type="SAM" id="MobiDB-lite"/>
    </source>
</evidence>
<dbReference type="SMR" id="E9PRV0"/>
<gene>
    <name evidence="8" type="primary">VPS51</name>
</gene>
<evidence type="ECO:0000256" key="3">
    <source>
        <dbReference type="ARBA" id="ARBA00022448"/>
    </source>
</evidence>
<dbReference type="InterPro" id="IPR039481">
    <property type="entry name" value="EXOC2/Sec5_N_dom"/>
</dbReference>
<dbReference type="PANTHER" id="PTHR15954:SF4">
    <property type="entry name" value="VACUOLAR PROTEIN SORTING-ASSOCIATED PROTEIN 51 HOMOLOG"/>
    <property type="match status" value="1"/>
</dbReference>
<keyword evidence="4" id="KW-0175">Coiled coil</keyword>
<keyword evidence="3 5" id="KW-0813">Transport</keyword>
<dbReference type="GO" id="GO:0005829">
    <property type="term" value="C:cytosol"/>
    <property type="evidence" value="ECO:0007669"/>
    <property type="project" value="GOC"/>
</dbReference>
<keyword evidence="5" id="KW-0967">Endosome</keyword>
<keyword evidence="5" id="KW-0333">Golgi apparatus</keyword>
<evidence type="ECO:0000256" key="2">
    <source>
        <dbReference type="ARBA" id="ARBA00016122"/>
    </source>
</evidence>
<dbReference type="PANTHER" id="PTHR15954">
    <property type="entry name" value="VACUOLAR PROTEIN SORTING-ASSOCIATED PROTEIN 51 HOMOLOG"/>
    <property type="match status" value="1"/>
</dbReference>
<dbReference type="GeneTree" id="ENSGT00390000001738"/>
<name>E9PRV0_HUMAN</name>
<keyword evidence="5" id="KW-0653">Protein transport</keyword>
<reference evidence="16" key="8">
    <citation type="journal article" date="2013" name="J. Proteome Res.">
        <title>Toward a comprehensive characterization of a human cancer cell phosphoproteome.</title>
        <authorList>
            <person name="Zhou H."/>
            <person name="Di Palma S."/>
            <person name="Preisinger C."/>
            <person name="Peng M."/>
            <person name="Polat A.N."/>
            <person name="Heck A.J."/>
            <person name="Mohammed S."/>
        </authorList>
    </citation>
    <scope>IDENTIFICATION BY MASS SPECTROMETRY [LARGE SCALE ANALYSIS]</scope>
</reference>
<dbReference type="OpenTargets" id="ENSG00000149823"/>
<dbReference type="Proteomes" id="UP000005640">
    <property type="component" value="Chromosome 11"/>
</dbReference>
<feature type="compositionally biased region" description="Low complexity" evidence="6">
    <location>
        <begin position="1"/>
        <end position="19"/>
    </location>
</feature>
<keyword evidence="9" id="KW-1185">Reference proteome</keyword>
<dbReference type="SUPFAM" id="SSF74788">
    <property type="entry name" value="Cullin repeat-like"/>
    <property type="match status" value="1"/>
</dbReference>
<dbReference type="Pfam" id="PF15469">
    <property type="entry name" value="Sec5"/>
    <property type="match status" value="1"/>
</dbReference>
<comment type="similarity">
    <text evidence="1 5">Belongs to the VPS51 family.</text>
</comment>
<dbReference type="Ensembl" id="ENST00000530773.5">
    <property type="protein sequence ID" value="ENSP00000434138.1"/>
    <property type="gene ID" value="ENSG00000149823.10"/>
</dbReference>
<evidence type="ECO:0007829" key="14">
    <source>
        <dbReference type="PubMed" id="22223895"/>
    </source>
</evidence>
<dbReference type="GO" id="GO:1990745">
    <property type="term" value="C:EARP complex"/>
    <property type="evidence" value="ECO:0007669"/>
    <property type="project" value="UniProtKB-UniRule"/>
</dbReference>
<evidence type="ECO:0000256" key="4">
    <source>
        <dbReference type="ARBA" id="ARBA00023054"/>
    </source>
</evidence>
<comment type="function">
    <text evidence="5">Involved in retrograde transport from early and late endosomes to the late Golgi. The GARP complex is required for the maintenance of protein retrieval from endosomes to the TGN, acid hydrolase sorting, lysosome function, endosomal cholesterol traffic and autophagy. Acts as component of the EARP complex that is involved in endocytic recycling.</text>
</comment>
<evidence type="ECO:0007829" key="13">
    <source>
        <dbReference type="PubMed" id="19413330"/>
    </source>
</evidence>
<sequence>MAAAAAAGPSPGSGPGDSPEGPEGEAPERRRKAHGMLKLYYGLSEGEAAGRPAGPDPLDPTDLNGAHFDPEVYLDKLRRECPLAQLMDSETDMVRQIRALDSDMQTLVYENYNKFISATGVHALLRKLQFLFELPSRLTKCVELGAYGQAVRYQGRAQAVLQQYQHLPSFRAIQDDCQVITARLAQQLRQRFREGGSGAPEQAECVELLLALGEPAEELCEEFLAHARGRLEK</sequence>
<feature type="domain" description="Exocyst complex component EXOC2/Sec5 N-terminal" evidence="7">
    <location>
        <begin position="124"/>
        <end position="218"/>
    </location>
</feature>
<dbReference type="HOGENOM" id="CLU_071975_0_0_1"/>
<feature type="non-terminal residue" evidence="8">
    <location>
        <position position="233"/>
    </location>
</feature>
<dbReference type="ChiTaRS" id="VPS51">
    <property type="organism name" value="human"/>
</dbReference>
<dbReference type="UCSC" id="uc058del.1">
    <property type="organism name" value="human"/>
</dbReference>
<reference evidence="12" key="4">
    <citation type="journal article" date="2008" name="Mol. Cell">
        <title>Kinase-selective enrichment enables quantitative phosphoproteomics of the kinome across the cell cycle.</title>
        <authorList>
            <person name="Daub H."/>
            <person name="Olsen J.V."/>
            <person name="Bairlein M."/>
            <person name="Gnad F."/>
            <person name="Oppermann F.S."/>
            <person name="Korner R."/>
            <person name="Greff Z."/>
            <person name="Keri G."/>
            <person name="Stemmann O."/>
            <person name="Mann M."/>
        </authorList>
    </citation>
    <scope>IDENTIFICATION BY MASS SPECTROMETRY [LARGE SCALE ANALYSIS]</scope>
</reference>
<evidence type="ECO:0007829" key="16">
    <source>
        <dbReference type="PubMed" id="23186163"/>
    </source>
</evidence>
<evidence type="ECO:0007829" key="12">
    <source>
        <dbReference type="PubMed" id="18691976"/>
    </source>
</evidence>
<feature type="region of interest" description="Disordered" evidence="6">
    <location>
        <begin position="1"/>
        <end position="31"/>
    </location>
</feature>
<evidence type="ECO:0000259" key="7">
    <source>
        <dbReference type="Pfam" id="PF15469"/>
    </source>
</evidence>
<reference evidence="8 9" key="3">
    <citation type="journal article" date="2006" name="Nature">
        <title>Human chromosome 11 DNA sequence and analysis including novel gene identification.</title>
        <authorList>
            <person name="Taylor T.D."/>
            <person name="Noguchi H."/>
            <person name="Totoki Y."/>
            <person name="Toyoda A."/>
            <person name="Kuroki Y."/>
            <person name="Dewar K."/>
            <person name="Lloyd C."/>
            <person name="Itoh T."/>
            <person name="Takeda T."/>
            <person name="Kim D.W."/>
            <person name="She X."/>
            <person name="Barlow K.F."/>
            <person name="Bloom T."/>
            <person name="Bruford E."/>
            <person name="Chang J.L."/>
            <person name="Cuomo C.A."/>
            <person name="Eichler E."/>
            <person name="FitzGerald M.G."/>
            <person name="Jaffe D.B."/>
            <person name="LaButti K."/>
            <person name="Nicol R."/>
            <person name="Park H.S."/>
            <person name="Seaman C."/>
            <person name="Sougnez C."/>
            <person name="Yang X."/>
            <person name="Zimmer A.R."/>
            <person name="Zody M.C."/>
            <person name="Birren B.W."/>
            <person name="Nusbaum C."/>
            <person name="Fujiyama A."/>
            <person name="Hattori M."/>
            <person name="Rogers J."/>
            <person name="Lander E.S."/>
            <person name="Sakaki Y."/>
        </authorList>
    </citation>
    <scope>NUCLEOTIDE SEQUENCE [LARGE SCALE GENOMIC DNA]</scope>
</reference>
<protein>
    <recommendedName>
        <fullName evidence="2 5">Vacuolar protein sorting-associated protein 51 homolog</fullName>
    </recommendedName>
</protein>
<evidence type="ECO:0000256" key="1">
    <source>
        <dbReference type="ARBA" id="ARBA00006080"/>
    </source>
</evidence>
<reference evidence="14" key="6">
    <citation type="journal article" date="2012" name="Mol. Cell. Proteomics">
        <title>Comparative large-scale characterisation of plant vs. mammal proteins reveals similar and idiosyncratic N-alpha acetylation features.</title>
        <authorList>
            <person name="Bienvenut W.V."/>
            <person name="Sumpton D."/>
            <person name="Martinez A."/>
            <person name="Lilla S."/>
            <person name="Espagne C."/>
            <person name="Meinnel T."/>
            <person name="Giglione C."/>
        </authorList>
    </citation>
    <scope>IDENTIFICATION BY MASS SPECTROMETRY [LARGE SCALE ANALYSIS]</scope>
</reference>
<dbReference type="Ensembl" id="ENST00000530773.5">
    <property type="protein sequence ID" value="ENSP00000434138.1"/>
    <property type="gene ID" value="ENSG00000149823.11"/>
</dbReference>
<organism evidence="8 9">
    <name type="scientific">Homo sapiens</name>
    <name type="common">Human</name>
    <dbReference type="NCBI Taxonomy" id="9606"/>
    <lineage>
        <taxon>Eukaryota</taxon>
        <taxon>Metazoa</taxon>
        <taxon>Chordata</taxon>
        <taxon>Craniata</taxon>
        <taxon>Vertebrata</taxon>
        <taxon>Euteleostomi</taxon>
        <taxon>Mammalia</taxon>
        <taxon>Eutheria</taxon>
        <taxon>Euarchontoglires</taxon>
        <taxon>Primates</taxon>
        <taxon>Haplorrhini</taxon>
        <taxon>Catarrhini</taxon>
        <taxon>Hominidae</taxon>
        <taxon>Homo</taxon>
    </lineage>
</organism>
<reference evidence="15" key="7">
    <citation type="journal article" date="2012" name="Proc. Natl. Acad. Sci. U.S.A.">
        <title>N-terminal acetylome analyses and functional insights of the N-terminal acetyltransferase NatB.</title>
        <authorList>
            <person name="Van Damme P."/>
            <person name="Lasa M."/>
            <person name="Polevoda B."/>
            <person name="Gazquez C."/>
            <person name="Elosegui-Artola A."/>
            <person name="Kim D.S."/>
            <person name="De Juan-Pardo E."/>
            <person name="Demeyer K."/>
            <person name="Hole K."/>
            <person name="Larrea E."/>
            <person name="Timmerman E."/>
            <person name="Prieto J."/>
            <person name="Arnesen T."/>
            <person name="Sherman F."/>
            <person name="Gevaert K."/>
            <person name="Aldabe R."/>
        </authorList>
    </citation>
    <scope>IDENTIFICATION BY MASS SPECTROMETRY [LARGE SCALE ANALYSIS]</scope>
</reference>
<accession>E9PRV0</accession>
<dbReference type="MassIVE" id="E9PRV0"/>
<dbReference type="ProteomicsDB" id="23423"/>
<reference evidence="8" key="9">
    <citation type="submission" date="2025-08" db="UniProtKB">
        <authorList>
            <consortium name="Ensembl"/>
        </authorList>
    </citation>
    <scope>IDENTIFICATION</scope>
</reference>
<reference evidence="13" key="5">
    <citation type="journal article" date="2009" name="Anal. Chem.">
        <title>Lys-N and trypsin cover complementary parts of the phosphoproteome in a refined SCX-based approach.</title>
        <authorList>
            <person name="Gauci S."/>
            <person name="Helbig A.O."/>
            <person name="Slijper M."/>
            <person name="Krijgsveld J."/>
            <person name="Heck A.J."/>
            <person name="Mohammed S."/>
        </authorList>
    </citation>
    <scope>IDENTIFICATION BY MASS SPECTROMETRY [LARGE SCALE ANALYSIS]</scope>
</reference>
<dbReference type="Pfam" id="PF08700">
    <property type="entry name" value="VPS51_Exo84_N"/>
    <property type="match status" value="1"/>
</dbReference>
<dbReference type="Antibodypedia" id="49945">
    <property type="antibodies" value="83 antibodies from 28 providers"/>
</dbReference>
<dbReference type="GO" id="GO:0000938">
    <property type="term" value="C:GARP complex"/>
    <property type="evidence" value="ECO:0007669"/>
    <property type="project" value="UniProtKB-UniRule"/>
</dbReference>
<reference evidence="8 9" key="2">
    <citation type="journal article" date="2004" name="Nature">
        <title>Finishing the euchromatic sequence of the human genome.</title>
        <authorList>
            <consortium name="International Human Genome Sequencing Consortium"/>
        </authorList>
    </citation>
    <scope>NUCLEOTIDE SEQUENCE [LARGE SCALE GENOMIC DNA]</scope>
</reference>
<dbReference type="OrthoDB" id="203678at2759"/>
<reference evidence="8" key="10">
    <citation type="submission" date="2025-09" db="UniProtKB">
        <authorList>
            <consortium name="Ensembl"/>
        </authorList>
    </citation>
    <scope>IDENTIFICATION</scope>
</reference>
<evidence type="ECO:0000313" key="9">
    <source>
        <dbReference type="Proteomes" id="UP000005640"/>
    </source>
</evidence>
<dbReference type="HGNC" id="HGNC:1172">
    <property type="gene designation" value="VPS51"/>
</dbReference>
<dbReference type="ExpressionAtlas" id="E9PRV0">
    <property type="expression patterns" value="baseline and differential"/>
</dbReference>
<dbReference type="EMBL" id="AP003068">
    <property type="status" value="NOT_ANNOTATED_CDS"/>
    <property type="molecule type" value="Genomic_DNA"/>
</dbReference>
<reference evidence="8 9" key="1">
    <citation type="journal article" date="2001" name="Nature">
        <title>Initial sequencing and analysis of the human genome.</title>
        <authorList>
            <consortium name="International Human Genome Sequencing Consortium"/>
            <person name="Lander E.S."/>
            <person name="Linton L.M."/>
            <person name="Birren B."/>
            <person name="Nusbaum C."/>
            <person name="Zody M.C."/>
            <person name="Baldwin J."/>
            <person name="Devon K."/>
            <person name="Dewar K."/>
            <person name="Doyle M."/>
            <person name="FitzHugh W."/>
            <person name="Funke R."/>
            <person name="Gage D."/>
            <person name="Harris K."/>
            <person name="Heaford A."/>
            <person name="Howland J."/>
            <person name="Kann L."/>
            <person name="Lehoczky J."/>
            <person name="LeVine R."/>
            <person name="McEwan P."/>
            <person name="McKernan K."/>
            <person name="Meldrim J."/>
            <person name="Mesirov J.P."/>
            <person name="Miranda C."/>
            <person name="Morris W."/>
            <person name="Naylor J."/>
            <person name="Raymond C."/>
            <person name="Rosetti M."/>
            <person name="Santos R."/>
            <person name="Sheridan A."/>
            <person name="Sougnez C."/>
            <person name="Stange-Thomann N."/>
            <person name="Stojanovic N."/>
            <person name="Subramanian A."/>
            <person name="Wyman D."/>
            <person name="Rogers J."/>
            <person name="Sulston J."/>
            <person name="Ainscough R."/>
            <person name="Beck S."/>
            <person name="Bentley D."/>
            <person name="Burton J."/>
            <person name="Clee C."/>
            <person name="Carter N."/>
            <person name="Coulson A."/>
            <person name="Deadman R."/>
            <person name="Deloukas P."/>
            <person name="Dunham A."/>
            <person name="Dunham I."/>
            <person name="Durbin R."/>
            <person name="French L."/>
            <person name="Grafham D."/>
            <person name="Gregory S."/>
            <person name="Hubbard T."/>
            <person name="Humphray S."/>
            <person name="Hunt A."/>
            <person name="Jones M."/>
            <person name="Lloyd C."/>
            <person name="McMurray A."/>
            <person name="Matthews L."/>
            <person name="Mercer S."/>
            <person name="Milne S."/>
            <person name="Mullikin J.C."/>
            <person name="Mungall A."/>
            <person name="Plumb R."/>
            <person name="Ross M."/>
            <person name="Shownkeen R."/>
            <person name="Sims S."/>
            <person name="Waterston R.H."/>
            <person name="Wilson R.K."/>
            <person name="Hillier L.W."/>
            <person name="McPherson J.D."/>
            <person name="Marra M.A."/>
            <person name="Mardis E.R."/>
            <person name="Fulton L.A."/>
            <person name="Chinwalla A.T."/>
            <person name="Pepin K.H."/>
            <person name="Gish W.R."/>
            <person name="Chissoe S.L."/>
            <person name="Wendl M.C."/>
            <person name="Delehaunty K.D."/>
            <person name="Miner T.L."/>
            <person name="Delehaunty A."/>
            <person name="Kramer J.B."/>
            <person name="Cook L.L."/>
            <person name="Fulton R.S."/>
            <person name="Johnson D.L."/>
            <person name="Minx P.J."/>
            <person name="Clifton S.W."/>
            <person name="Hawkins T."/>
            <person name="Branscomb E."/>
            <person name="Predki P."/>
            <person name="Richardson P."/>
            <person name="Wenning S."/>
            <person name="Slezak T."/>
            <person name="Doggett N."/>
            <person name="Cheng J.F."/>
            <person name="Olsen A."/>
            <person name="Lucas S."/>
            <person name="Elkin C."/>
            <person name="Uberbacher E."/>
            <person name="Frazier M."/>
            <person name="Gibbs R.A."/>
            <person name="Muzny D.M."/>
            <person name="Scherer S.E."/>
            <person name="Bouck J.B."/>
            <person name="Sodergren E.J."/>
            <person name="Worley K.C."/>
            <person name="Rives C.M."/>
            <person name="Gorrell J.H."/>
            <person name="Metzker M.L."/>
            <person name="Naylor S.L."/>
            <person name="Kucherlapati R.S."/>
            <person name="Nelson D.L."/>
            <person name="Weinstock G.M."/>
            <person name="Sakaki Y."/>
            <person name="Fujiyama A."/>
            <person name="Hattori M."/>
            <person name="Yada T."/>
            <person name="Toyoda A."/>
            <person name="Itoh T."/>
            <person name="Kawagoe C."/>
            <person name="Watanabe H."/>
            <person name="Totoki Y."/>
            <person name="Taylor T."/>
            <person name="Weissenbach J."/>
            <person name="Heilig R."/>
            <person name="Saurin W."/>
            <person name="Artiguenave F."/>
            <person name="Brottier P."/>
            <person name="Bruls T."/>
            <person name="Pelletier E."/>
            <person name="Robert C."/>
            <person name="Wincker P."/>
            <person name="Smith D.R."/>
            <person name="Doucette-Stamm L."/>
            <person name="Rubenfield M."/>
            <person name="Weinstock K."/>
            <person name="Lee H.M."/>
            <person name="Dubois J."/>
            <person name="Rosenthal A."/>
            <person name="Platzer M."/>
            <person name="Nyakatura G."/>
            <person name="Taudien S."/>
            <person name="Rump A."/>
            <person name="Yang H."/>
            <person name="Yu J."/>
            <person name="Wang J."/>
            <person name="Huang G."/>
            <person name="Gu J."/>
            <person name="Hood L."/>
            <person name="Rowen L."/>
            <person name="Madan A."/>
            <person name="Qin S."/>
            <person name="Davis R.W."/>
            <person name="Federspiel N.A."/>
            <person name="Abola A.P."/>
            <person name="Proctor M.J."/>
            <person name="Myers R.M."/>
            <person name="Schmutz J."/>
            <person name="Dickson M."/>
            <person name="Grimwood J."/>
            <person name="Cox D.R."/>
            <person name="Olson M.V."/>
            <person name="Kaul R."/>
            <person name="Raymond C."/>
            <person name="Shimizu N."/>
            <person name="Kawasaki K."/>
            <person name="Minoshima S."/>
            <person name="Evans G.A."/>
            <person name="Athanasiou M."/>
            <person name="Schultz R."/>
            <person name="Roe B.A."/>
            <person name="Chen F."/>
            <person name="Pan H."/>
            <person name="Ramser J."/>
            <person name="Lehrach H."/>
            <person name="Reinhardt R."/>
            <person name="McCombie W.R."/>
            <person name="de la Bastide M."/>
            <person name="Dedhia N."/>
            <person name="Blocker H."/>
            <person name="Hornischer K."/>
            <person name="Nordsiek G."/>
            <person name="Agarwala R."/>
            <person name="Aravind L."/>
            <person name="Bailey J.A."/>
            <person name="Bateman A."/>
            <person name="Batzoglou S."/>
            <person name="Birney E."/>
            <person name="Bork P."/>
            <person name="Brown D.G."/>
            <person name="Burge C.B."/>
            <person name="Cerutti L."/>
            <person name="Chen H.C."/>
            <person name="Church D."/>
            <person name="Clamp M."/>
            <person name="Copley R.R."/>
            <person name="Doerks T."/>
            <person name="Eddy S.R."/>
            <person name="Eichler E.E."/>
            <person name="Furey T.S."/>
            <person name="Galagan J."/>
            <person name="Gilbert J.G."/>
            <person name="Harmon C."/>
            <person name="Hayashizaki Y."/>
            <person name="Haussler D."/>
            <person name="Hermjakob H."/>
            <person name="Hokamp K."/>
            <person name="Jang W."/>
            <person name="Johnson L.S."/>
            <person name="Jones T.A."/>
            <person name="Kasif S."/>
            <person name="Kaspryzk A."/>
            <person name="Kennedy S."/>
            <person name="Kent W.J."/>
            <person name="Kitts P."/>
            <person name="Koonin E.V."/>
            <person name="Korf I."/>
            <person name="Kulp D."/>
            <person name="Lancet D."/>
            <person name="Lowe T.M."/>
            <person name="McLysaght A."/>
            <person name="Mikkelsen T."/>
            <person name="Moran J.V."/>
            <person name="Mulder N."/>
            <person name="Pollara V.J."/>
            <person name="Ponting C.P."/>
            <person name="Schuler G."/>
            <person name="Schultz J."/>
            <person name="Slater G."/>
            <person name="Smit A.F."/>
            <person name="Stupka E."/>
            <person name="Szustakowski J."/>
            <person name="Thierry-Mieg D."/>
            <person name="Thierry-Mieg J."/>
            <person name="Wagner L."/>
            <person name="Wallis J."/>
            <person name="Wheeler R."/>
            <person name="Williams A."/>
            <person name="Wolf Y.I."/>
            <person name="Wolfe K.H."/>
            <person name="Yang S.P."/>
            <person name="Yeh R.F."/>
            <person name="Collins F."/>
            <person name="Guyer M.S."/>
            <person name="Peterson J."/>
            <person name="Felsenfeld A."/>
            <person name="Wetterstrand K.A."/>
            <person name="Patrinos A."/>
            <person name="Morgan M.J."/>
            <person name="de Jong P."/>
            <person name="Catanese J.J."/>
            <person name="Osoegawa K."/>
            <person name="Shizuya H."/>
            <person name="Choi S."/>
            <person name="Chen Y.J."/>
        </authorList>
    </citation>
    <scope>NUCLEOTIDE SEQUENCE [LARGE SCALE GENOMIC DNA]</scope>
</reference>
<evidence type="ECO:0000313" key="8">
    <source>
        <dbReference type="Ensembl" id="ENSP00000434138.1"/>
    </source>
</evidence>
<comment type="subcellular location">
    <subcellularLocation>
        <location evidence="5">Golgi apparatus</location>
        <location evidence="5">trans-Golgi network</location>
    </subcellularLocation>
    <subcellularLocation>
        <location evidence="5">Recycling endosome</location>
    </subcellularLocation>
    <text evidence="5">Localizes to the trans-Golgi network as part of the GARP complex, while it localizes to recycling endosomes as part of the EARP complex.</text>
</comment>
<comment type="subunit">
    <text evidence="5">Component of the Golgi-associated retrograde protein (GARP) complex. Component of the endosome-associated retrograde protein (EARP) complex.</text>
</comment>
<keyword evidence="5" id="KW-0445">Lipid transport</keyword>
<evidence type="ECO:0007829" key="11">
    <source>
        <dbReference type="ProteomicsDB" id="E9PRV0"/>
    </source>
</evidence>
<proteinExistence type="evidence at protein level"/>
<dbReference type="AlphaFoldDB" id="E9PRV0"/>
<evidence type="ECO:0000256" key="5">
    <source>
        <dbReference type="RuleBase" id="RU368010"/>
    </source>
</evidence>
<dbReference type="GO" id="GO:0032456">
    <property type="term" value="P:endocytic recycling"/>
    <property type="evidence" value="ECO:0007669"/>
    <property type="project" value="UniProtKB-UniRule"/>
</dbReference>
<dbReference type="InterPro" id="IPR016159">
    <property type="entry name" value="Cullin_repeat-like_dom_sf"/>
</dbReference>
<evidence type="ECO:0007829" key="10">
    <source>
        <dbReference type="PeptideAtlas" id="E9PRV0"/>
    </source>
</evidence>
<dbReference type="GO" id="GO:0006869">
    <property type="term" value="P:lipid transport"/>
    <property type="evidence" value="ECO:0007669"/>
    <property type="project" value="UniProtKB-UniRule"/>
</dbReference>
<evidence type="ECO:0007829" key="15">
    <source>
        <dbReference type="PubMed" id="22814378"/>
    </source>
</evidence>
<dbReference type="GO" id="GO:0015031">
    <property type="term" value="P:protein transport"/>
    <property type="evidence" value="ECO:0007669"/>
    <property type="project" value="UniProtKB-UniRule"/>
</dbReference>
<dbReference type="GO" id="GO:0042147">
    <property type="term" value="P:retrograde transport, endosome to Golgi"/>
    <property type="evidence" value="ECO:0007669"/>
    <property type="project" value="UniProtKB-UniRule"/>
</dbReference>
<keyword evidence="10 11" id="KW-1267">Proteomics identification</keyword>
<dbReference type="GO" id="GO:0007030">
    <property type="term" value="P:Golgi organization"/>
    <property type="evidence" value="ECO:0007669"/>
    <property type="project" value="UniProtKB-UniRule"/>
</dbReference>
<dbReference type="InterPro" id="IPR014812">
    <property type="entry name" value="Vps51"/>
</dbReference>
<dbReference type="VEuPathDB" id="HostDB:ENSG00000149823"/>
<dbReference type="Bgee" id="ENSG00000149823">
    <property type="expression patterns" value="Expressed in body of pancreas and 197 other cell types or tissues"/>
</dbReference>